<evidence type="ECO:0008006" key="4">
    <source>
        <dbReference type="Google" id="ProtNLM"/>
    </source>
</evidence>
<comment type="caution">
    <text evidence="2">The sequence shown here is derived from an EMBL/GenBank/DDBJ whole genome shotgun (WGS) entry which is preliminary data.</text>
</comment>
<dbReference type="InterPro" id="IPR006597">
    <property type="entry name" value="Sel1-like"/>
</dbReference>
<dbReference type="Gene3D" id="1.25.40.10">
    <property type="entry name" value="Tetratricopeptide repeat domain"/>
    <property type="match status" value="1"/>
</dbReference>
<keyword evidence="3" id="KW-1185">Reference proteome</keyword>
<dbReference type="EMBL" id="BSSV01000001">
    <property type="protein sequence ID" value="GLX84108.1"/>
    <property type="molecule type" value="Genomic_DNA"/>
</dbReference>
<dbReference type="PANTHER" id="PTHR45011:SF1">
    <property type="entry name" value="DAP3-BINDING CELL DEATH ENHANCER 1"/>
    <property type="match status" value="1"/>
</dbReference>
<feature type="chain" id="PRO_5046809544" description="Sel1 repeat family protein" evidence="1">
    <location>
        <begin position="20"/>
        <end position="262"/>
    </location>
</feature>
<dbReference type="InterPro" id="IPR011990">
    <property type="entry name" value="TPR-like_helical_dom_sf"/>
</dbReference>
<dbReference type="PANTHER" id="PTHR45011">
    <property type="entry name" value="DAP3-BINDING CELL DEATH ENHANCER 1"/>
    <property type="match status" value="1"/>
</dbReference>
<dbReference type="SUPFAM" id="SSF81901">
    <property type="entry name" value="HCP-like"/>
    <property type="match status" value="1"/>
</dbReference>
<evidence type="ECO:0000313" key="3">
    <source>
        <dbReference type="Proteomes" id="UP001157134"/>
    </source>
</evidence>
<keyword evidence="1" id="KW-0732">Signal</keyword>
<evidence type="ECO:0000313" key="2">
    <source>
        <dbReference type="EMBL" id="GLX84108.1"/>
    </source>
</evidence>
<dbReference type="SMART" id="SM00671">
    <property type="entry name" value="SEL1"/>
    <property type="match status" value="3"/>
</dbReference>
<dbReference type="InterPro" id="IPR052748">
    <property type="entry name" value="ISR_Activator"/>
</dbReference>
<name>A0ABQ6H7J4_9GAMM</name>
<proteinExistence type="predicted"/>
<accession>A0ABQ6H7J4</accession>
<sequence>MKKFLILSLFALLSIKVDAMTINNCQSEQCITLFNQYKAAASRGHPEAISTLGQFYQQGFGTSPDLEKGLRYLKKASKAGSISASYKAGLLLLQETELRDIDKGIHFLTKAARKGYQNADFLLGIAYLSDSFGIQNLSKADTYLQKAYLNKHQDMPAVIDLINAKQSLSLTQLPLLSAQISLSPLVLSSDGHLAWPENHIETITITAQPLEVFLTENLIAYRGKETSLGSRLPTTRCTKRPGCYLTNSVDSLLSDFPFVLGY</sequence>
<organism evidence="2 3">
    <name type="scientific">Thalassotalea loyana</name>
    <dbReference type="NCBI Taxonomy" id="280483"/>
    <lineage>
        <taxon>Bacteria</taxon>
        <taxon>Pseudomonadati</taxon>
        <taxon>Pseudomonadota</taxon>
        <taxon>Gammaproteobacteria</taxon>
        <taxon>Alteromonadales</taxon>
        <taxon>Colwelliaceae</taxon>
        <taxon>Thalassotalea</taxon>
    </lineage>
</organism>
<protein>
    <recommendedName>
        <fullName evidence="4">Sel1 repeat family protein</fullName>
    </recommendedName>
</protein>
<evidence type="ECO:0000256" key="1">
    <source>
        <dbReference type="SAM" id="SignalP"/>
    </source>
</evidence>
<dbReference type="Pfam" id="PF08238">
    <property type="entry name" value="Sel1"/>
    <property type="match status" value="3"/>
</dbReference>
<dbReference type="RefSeq" id="WP_284295654.1">
    <property type="nucleotide sequence ID" value="NZ_BSSV01000001.1"/>
</dbReference>
<reference evidence="2 3" key="1">
    <citation type="submission" date="2023-03" db="EMBL/GenBank/DDBJ databases">
        <title>Thalassotalea loyana LMG 22536T draft genome sequence.</title>
        <authorList>
            <person name="Sawabe T."/>
        </authorList>
    </citation>
    <scope>NUCLEOTIDE SEQUENCE [LARGE SCALE GENOMIC DNA]</scope>
    <source>
        <strain evidence="2 3">LMG 22536</strain>
    </source>
</reference>
<dbReference type="Proteomes" id="UP001157134">
    <property type="component" value="Unassembled WGS sequence"/>
</dbReference>
<feature type="signal peptide" evidence="1">
    <location>
        <begin position="1"/>
        <end position="19"/>
    </location>
</feature>
<gene>
    <name evidence="2" type="ORF">tloyanaT_03600</name>
</gene>